<feature type="signal peptide" evidence="2">
    <location>
        <begin position="1"/>
        <end position="28"/>
    </location>
</feature>
<dbReference type="InterPro" id="IPR039561">
    <property type="entry name" value="Peptidase_M15C"/>
</dbReference>
<dbReference type="Pfam" id="PF13539">
    <property type="entry name" value="Peptidase_M15_4"/>
    <property type="match status" value="1"/>
</dbReference>
<keyword evidence="2" id="KW-0732">Signal</keyword>
<sequence>MRYSTPGRSGRRAARPVAVLAASALAVAALVQCSSAPPAEVETSVEAPSAAPPTETSNPGVAPAPPPVQSPPAEPSAATTHPITAAELGASWRRGCPVELNQLRRVNLAHIDFEGRTQRGDLVLHRDLVPEVIAIFDELYRMGYPIAKMRALDHYPDASDELSMEDNNTSAFNCRRIPGSGSWSLHAYGRAIDINPVLNPFIDRSGAVEPTNAAPYVDRRRVDPGTLHDGGSAVRAFTQRGWKWGGHWRTPLDYQHFERQ</sequence>
<feature type="region of interest" description="Disordered" evidence="1">
    <location>
        <begin position="37"/>
        <end position="80"/>
    </location>
</feature>
<feature type="chain" id="PRO_5045587939" evidence="2">
    <location>
        <begin position="29"/>
        <end position="260"/>
    </location>
</feature>
<dbReference type="EMBL" id="OY726397">
    <property type="protein sequence ID" value="CAJ1500315.1"/>
    <property type="molecule type" value="Genomic_DNA"/>
</dbReference>
<dbReference type="Proteomes" id="UP001190465">
    <property type="component" value="Chromosome"/>
</dbReference>
<name>A0ABM9LK73_9MYCO</name>
<dbReference type="InterPro" id="IPR009045">
    <property type="entry name" value="Zn_M74/Hedgehog-like"/>
</dbReference>
<gene>
    <name evidence="4" type="ORF">MU0053_001640</name>
</gene>
<feature type="domain" description="Peptidase M15C" evidence="3">
    <location>
        <begin position="179"/>
        <end position="258"/>
    </location>
</feature>
<keyword evidence="5" id="KW-1185">Reference proteome</keyword>
<proteinExistence type="predicted"/>
<evidence type="ECO:0000256" key="2">
    <source>
        <dbReference type="SAM" id="SignalP"/>
    </source>
</evidence>
<dbReference type="SUPFAM" id="SSF55166">
    <property type="entry name" value="Hedgehog/DD-peptidase"/>
    <property type="match status" value="1"/>
</dbReference>
<feature type="compositionally biased region" description="Pro residues" evidence="1">
    <location>
        <begin position="62"/>
        <end position="74"/>
    </location>
</feature>
<reference evidence="4 5" key="1">
    <citation type="submission" date="2023-08" db="EMBL/GenBank/DDBJ databases">
        <authorList>
            <person name="Folkvardsen B D."/>
            <person name="Norman A."/>
        </authorList>
    </citation>
    <scope>NUCLEOTIDE SEQUENCE [LARGE SCALE GENOMIC DNA]</scope>
    <source>
        <strain evidence="4 5">Mu0053</strain>
    </source>
</reference>
<organism evidence="4 5">
    <name type="scientific">[Mycobacterium] burgundiense</name>
    <dbReference type="NCBI Taxonomy" id="3064286"/>
    <lineage>
        <taxon>Bacteria</taxon>
        <taxon>Bacillati</taxon>
        <taxon>Actinomycetota</taxon>
        <taxon>Actinomycetes</taxon>
        <taxon>Mycobacteriales</taxon>
        <taxon>Mycobacteriaceae</taxon>
        <taxon>Mycolicibacterium</taxon>
    </lineage>
</organism>
<dbReference type="RefSeq" id="WP_308481860.1">
    <property type="nucleotide sequence ID" value="NZ_OY726397.1"/>
</dbReference>
<evidence type="ECO:0000313" key="4">
    <source>
        <dbReference type="EMBL" id="CAJ1500315.1"/>
    </source>
</evidence>
<evidence type="ECO:0000259" key="3">
    <source>
        <dbReference type="Pfam" id="PF13539"/>
    </source>
</evidence>
<protein>
    <submittedName>
        <fullName evidence="4">M15 family metallopeptidase</fullName>
    </submittedName>
</protein>
<accession>A0ABM9LK73</accession>
<dbReference type="Gene3D" id="3.30.1380.10">
    <property type="match status" value="1"/>
</dbReference>
<evidence type="ECO:0000256" key="1">
    <source>
        <dbReference type="SAM" id="MobiDB-lite"/>
    </source>
</evidence>
<evidence type="ECO:0000313" key="5">
    <source>
        <dbReference type="Proteomes" id="UP001190465"/>
    </source>
</evidence>